<dbReference type="CDD" id="cd18089">
    <property type="entry name" value="SPOUT_Trm10-like"/>
    <property type="match status" value="1"/>
</dbReference>
<sequence>MSEHHAVEEAEDPNFKRVEVSPGKWVTFKRRIGDDAPPPPEGMSKSQWKKLWRKKKFAEHKEQYAAIRREKRRDARQRRRAVVQGYRERGEEVPDEYVRKPRYNKDQTPAGFNLVIDCGFDDLMNDKEVVSLSNQIMRAYSANRRADKYADMKITSFNKRLEERYNVGLKDSLHNTWTNVEWLPDEKLITEGDRSKMVYLTADTDETLDTIEPGMTYIIGGIVDKNRHKELCLNKARELGIPTRRLPIDSFIKIDGRQVLTTTHVVQLILEYFNTRDWKQAFENVLPARKIGLPSLSDMPVSESDSEEEREIPAAARMGQPSAQEKEQEKEQPAEK</sequence>
<evidence type="ECO:0000259" key="12">
    <source>
        <dbReference type="PROSITE" id="PS51675"/>
    </source>
</evidence>
<feature type="active site" description="Proton acceptor" evidence="9">
    <location>
        <position position="224"/>
    </location>
</feature>
<keyword evidence="3" id="KW-0489">Methyltransferase</keyword>
<comment type="catalytic activity">
    <reaction evidence="8">
        <text>guanosine(9) in tRNA + S-adenosyl-L-methionine = N(1)-methylguanosine(9) in tRNA + S-adenosyl-L-homocysteine + H(+)</text>
        <dbReference type="Rhea" id="RHEA:43156"/>
        <dbReference type="Rhea" id="RHEA-COMP:10367"/>
        <dbReference type="Rhea" id="RHEA-COMP:10368"/>
        <dbReference type="ChEBI" id="CHEBI:15378"/>
        <dbReference type="ChEBI" id="CHEBI:57856"/>
        <dbReference type="ChEBI" id="CHEBI:59789"/>
        <dbReference type="ChEBI" id="CHEBI:73542"/>
        <dbReference type="ChEBI" id="CHEBI:74269"/>
        <dbReference type="EC" id="2.1.1.221"/>
    </reaction>
</comment>
<keyword evidence="5" id="KW-0949">S-adenosyl-L-methionine</keyword>
<dbReference type="EMBL" id="BTGD01000005">
    <property type="protein sequence ID" value="GMM55309.1"/>
    <property type="molecule type" value="Genomic_DNA"/>
</dbReference>
<evidence type="ECO:0000313" key="13">
    <source>
        <dbReference type="EMBL" id="GMM55309.1"/>
    </source>
</evidence>
<dbReference type="InterPro" id="IPR016653">
    <property type="entry name" value="TRM10/TRM10A"/>
</dbReference>
<proteinExistence type="predicted"/>
<dbReference type="InterPro" id="IPR028564">
    <property type="entry name" value="MT_TRM10-typ"/>
</dbReference>
<evidence type="ECO:0000256" key="6">
    <source>
        <dbReference type="ARBA" id="ARBA00031792"/>
    </source>
</evidence>
<organism evidence="13 14">
    <name type="scientific">Maudiozyma humilis</name>
    <name type="common">Sour dough yeast</name>
    <name type="synonym">Kazachstania humilis</name>
    <dbReference type="NCBI Taxonomy" id="51915"/>
    <lineage>
        <taxon>Eukaryota</taxon>
        <taxon>Fungi</taxon>
        <taxon>Dikarya</taxon>
        <taxon>Ascomycota</taxon>
        <taxon>Saccharomycotina</taxon>
        <taxon>Saccharomycetes</taxon>
        <taxon>Saccharomycetales</taxon>
        <taxon>Saccharomycetaceae</taxon>
        <taxon>Maudiozyma</taxon>
    </lineage>
</organism>
<dbReference type="GO" id="GO:0052905">
    <property type="term" value="F:tRNA (guanosine(9)-N1)-methyltransferase activity"/>
    <property type="evidence" value="ECO:0007669"/>
    <property type="project" value="UniProtKB-EC"/>
</dbReference>
<dbReference type="GO" id="GO:0005634">
    <property type="term" value="C:nucleus"/>
    <property type="evidence" value="ECO:0007669"/>
    <property type="project" value="TreeGrafter"/>
</dbReference>
<keyword evidence="4" id="KW-0808">Transferase</keyword>
<accession>A0AAV5RXQ3</accession>
<evidence type="ECO:0000256" key="2">
    <source>
        <dbReference type="ARBA" id="ARBA00020451"/>
    </source>
</evidence>
<feature type="domain" description="SAM-dependent MTase TRM10-type" evidence="12">
    <location>
        <begin position="100"/>
        <end position="293"/>
    </location>
</feature>
<evidence type="ECO:0000256" key="11">
    <source>
        <dbReference type="SAM" id="MobiDB-lite"/>
    </source>
</evidence>
<dbReference type="Proteomes" id="UP001377567">
    <property type="component" value="Unassembled WGS sequence"/>
</dbReference>
<feature type="binding site" evidence="10">
    <location>
        <position position="200"/>
    </location>
    <ligand>
        <name>S-adenosyl-L-methionine</name>
        <dbReference type="ChEBI" id="CHEBI:59789"/>
    </ligand>
</feature>
<dbReference type="PANTHER" id="PTHR13563">
    <property type="entry name" value="TRNA (GUANINE-9-) METHYLTRANSFERASE"/>
    <property type="match status" value="1"/>
</dbReference>
<evidence type="ECO:0000256" key="10">
    <source>
        <dbReference type="PIRSR" id="PIRSR016323-2"/>
    </source>
</evidence>
<evidence type="ECO:0000313" key="14">
    <source>
        <dbReference type="Proteomes" id="UP001377567"/>
    </source>
</evidence>
<dbReference type="EC" id="2.1.1.221" evidence="1"/>
<evidence type="ECO:0000256" key="9">
    <source>
        <dbReference type="PIRSR" id="PIRSR016323-1"/>
    </source>
</evidence>
<keyword evidence="14" id="KW-1185">Reference proteome</keyword>
<evidence type="ECO:0000256" key="5">
    <source>
        <dbReference type="ARBA" id="ARBA00022691"/>
    </source>
</evidence>
<dbReference type="InterPro" id="IPR007356">
    <property type="entry name" value="tRNA_m1G_MeTrfase_euk"/>
</dbReference>
<dbReference type="PROSITE" id="PS51675">
    <property type="entry name" value="SAM_MT_TRM10"/>
    <property type="match status" value="1"/>
</dbReference>
<evidence type="ECO:0000256" key="7">
    <source>
        <dbReference type="ARBA" id="ARBA00032166"/>
    </source>
</evidence>
<dbReference type="AlphaFoldDB" id="A0AAV5RXQ3"/>
<feature type="binding site" evidence="10">
    <location>
        <position position="220"/>
    </location>
    <ligand>
        <name>S-adenosyl-L-methionine</name>
        <dbReference type="ChEBI" id="CHEBI:59789"/>
    </ligand>
</feature>
<dbReference type="PIRSF" id="PIRSF016323">
    <property type="entry name" value="tRNA_m1G_mtfrase_met"/>
    <property type="match status" value="1"/>
</dbReference>
<feature type="region of interest" description="Disordered" evidence="11">
    <location>
        <begin position="293"/>
        <end position="336"/>
    </location>
</feature>
<reference evidence="13 14" key="1">
    <citation type="journal article" date="2023" name="Elife">
        <title>Identification of key yeast species and microbe-microbe interactions impacting larval growth of Drosophila in the wild.</title>
        <authorList>
            <person name="Mure A."/>
            <person name="Sugiura Y."/>
            <person name="Maeda R."/>
            <person name="Honda K."/>
            <person name="Sakurai N."/>
            <person name="Takahashi Y."/>
            <person name="Watada M."/>
            <person name="Katoh T."/>
            <person name="Gotoh A."/>
            <person name="Gotoh Y."/>
            <person name="Taniguchi I."/>
            <person name="Nakamura K."/>
            <person name="Hayashi T."/>
            <person name="Katayama T."/>
            <person name="Uemura T."/>
            <person name="Hattori Y."/>
        </authorList>
    </citation>
    <scope>NUCLEOTIDE SEQUENCE [LARGE SCALE GENOMIC DNA]</scope>
    <source>
        <strain evidence="13 14">KH-74</strain>
    </source>
</reference>
<evidence type="ECO:0000256" key="1">
    <source>
        <dbReference type="ARBA" id="ARBA00012797"/>
    </source>
</evidence>
<dbReference type="Gene3D" id="3.40.1280.30">
    <property type="match status" value="1"/>
</dbReference>
<name>A0AAV5RXQ3_MAUHU</name>
<evidence type="ECO:0000256" key="3">
    <source>
        <dbReference type="ARBA" id="ARBA00022603"/>
    </source>
</evidence>
<evidence type="ECO:0000256" key="4">
    <source>
        <dbReference type="ARBA" id="ARBA00022679"/>
    </source>
</evidence>
<dbReference type="GO" id="GO:0002939">
    <property type="term" value="P:tRNA N1-guanine methylation"/>
    <property type="evidence" value="ECO:0007669"/>
    <property type="project" value="TreeGrafter"/>
</dbReference>
<protein>
    <recommendedName>
        <fullName evidence="2">tRNA (guanine(9)-N1)-methyltransferase</fullName>
        <ecNumber evidence="1">2.1.1.221</ecNumber>
    </recommendedName>
    <alternativeName>
        <fullName evidence="7">tRNA methyltransferase 10</fullName>
    </alternativeName>
    <alternativeName>
        <fullName evidence="6">tRNA(m1G9)-methyltransferase</fullName>
    </alternativeName>
</protein>
<evidence type="ECO:0000256" key="8">
    <source>
        <dbReference type="ARBA" id="ARBA00048434"/>
    </source>
</evidence>
<feature type="binding site" evidence="10">
    <location>
        <position position="232"/>
    </location>
    <ligand>
        <name>S-adenosyl-L-methionine</name>
        <dbReference type="ChEBI" id="CHEBI:59789"/>
    </ligand>
</feature>
<feature type="compositionally biased region" description="Basic and acidic residues" evidence="11">
    <location>
        <begin position="324"/>
        <end position="336"/>
    </location>
</feature>
<comment type="caution">
    <text evidence="13">The sequence shown here is derived from an EMBL/GenBank/DDBJ whole genome shotgun (WGS) entry which is preliminary data.</text>
</comment>
<gene>
    <name evidence="13" type="ORF">DAKH74_019250</name>
</gene>
<feature type="binding site" evidence="10">
    <location>
        <position position="246"/>
    </location>
    <ligand>
        <name>S-adenosyl-L-methionine</name>
        <dbReference type="ChEBI" id="CHEBI:59789"/>
    </ligand>
</feature>
<dbReference type="PANTHER" id="PTHR13563:SF13">
    <property type="entry name" value="TRNA METHYLTRANSFERASE 10 HOMOLOG A"/>
    <property type="match status" value="1"/>
</dbReference>
<dbReference type="InterPro" id="IPR038459">
    <property type="entry name" value="MT_TRM10-typ_sf"/>
</dbReference>
<dbReference type="GO" id="GO:0000049">
    <property type="term" value="F:tRNA binding"/>
    <property type="evidence" value="ECO:0007669"/>
    <property type="project" value="TreeGrafter"/>
</dbReference>